<reference evidence="3" key="1">
    <citation type="submission" date="2018-08" db="EMBL/GenBank/DDBJ databases">
        <authorList>
            <person name="Kim S.-J."/>
            <person name="Jung G.-Y."/>
        </authorList>
    </citation>
    <scope>NUCLEOTIDE SEQUENCE [LARGE SCALE GENOMIC DNA]</scope>
    <source>
        <strain evidence="3">GY_G</strain>
    </source>
</reference>
<comment type="caution">
    <text evidence="2">The sequence shown here is derived from an EMBL/GenBank/DDBJ whole genome shotgun (WGS) entry which is preliminary data.</text>
</comment>
<evidence type="ECO:0000313" key="2">
    <source>
        <dbReference type="EMBL" id="RDV07285.1"/>
    </source>
</evidence>
<evidence type="ECO:0000313" key="3">
    <source>
        <dbReference type="Proteomes" id="UP000263833"/>
    </source>
</evidence>
<feature type="signal peptide" evidence="1">
    <location>
        <begin position="1"/>
        <end position="27"/>
    </location>
</feature>
<organism evidence="2 3">
    <name type="scientific">Sphingorhabdus pulchriflava</name>
    <dbReference type="NCBI Taxonomy" id="2292257"/>
    <lineage>
        <taxon>Bacteria</taxon>
        <taxon>Pseudomonadati</taxon>
        <taxon>Pseudomonadota</taxon>
        <taxon>Alphaproteobacteria</taxon>
        <taxon>Sphingomonadales</taxon>
        <taxon>Sphingomonadaceae</taxon>
        <taxon>Sphingorhabdus</taxon>
    </lineage>
</organism>
<dbReference type="EMBL" id="QRGP01000001">
    <property type="protein sequence ID" value="RDV07285.1"/>
    <property type="molecule type" value="Genomic_DNA"/>
</dbReference>
<proteinExistence type="predicted"/>
<dbReference type="OrthoDB" id="7594625at2"/>
<dbReference type="Proteomes" id="UP000263833">
    <property type="component" value="Unassembled WGS sequence"/>
</dbReference>
<dbReference type="RefSeq" id="WP_115548830.1">
    <property type="nucleotide sequence ID" value="NZ_QRGP01000001.1"/>
</dbReference>
<protein>
    <recommendedName>
        <fullName evidence="4">DUF2059 domain-containing protein</fullName>
    </recommendedName>
</protein>
<dbReference type="AlphaFoldDB" id="A0A371BI64"/>
<evidence type="ECO:0000256" key="1">
    <source>
        <dbReference type="SAM" id="SignalP"/>
    </source>
</evidence>
<feature type="chain" id="PRO_5016662287" description="DUF2059 domain-containing protein" evidence="1">
    <location>
        <begin position="28"/>
        <end position="180"/>
    </location>
</feature>
<gene>
    <name evidence="2" type="ORF">DXH95_07950</name>
</gene>
<accession>A0A371BI64</accession>
<name>A0A371BI64_9SPHN</name>
<keyword evidence="3" id="KW-1185">Reference proteome</keyword>
<sequence length="180" mass="19456">MRSIDLRVPAVAGFAILLLAFAPGAKAAELQEIQFVAGTGEVSTAAPIAHAKNTDDSRDAEARLNEMAEDLADPRVQNSVAAMVERMSETLLDLPVGKFAAAVEKARPGTIEKQFREDATVADLAGRDAERLPRELGKGSRQMMTMLSGFASAFATMMPEFEQMGRDLERSMQDIKAARD</sequence>
<keyword evidence="1" id="KW-0732">Signal</keyword>
<evidence type="ECO:0008006" key="4">
    <source>
        <dbReference type="Google" id="ProtNLM"/>
    </source>
</evidence>